<organism evidence="1 2">
    <name type="scientific">Theobroma cacao</name>
    <name type="common">Cacao</name>
    <name type="synonym">Cocoa</name>
    <dbReference type="NCBI Taxonomy" id="3641"/>
    <lineage>
        <taxon>Eukaryota</taxon>
        <taxon>Viridiplantae</taxon>
        <taxon>Streptophyta</taxon>
        <taxon>Embryophyta</taxon>
        <taxon>Tracheophyta</taxon>
        <taxon>Spermatophyta</taxon>
        <taxon>Magnoliopsida</taxon>
        <taxon>eudicotyledons</taxon>
        <taxon>Gunneridae</taxon>
        <taxon>Pentapetalae</taxon>
        <taxon>rosids</taxon>
        <taxon>malvids</taxon>
        <taxon>Malvales</taxon>
        <taxon>Malvaceae</taxon>
        <taxon>Byttnerioideae</taxon>
        <taxon>Theobroma</taxon>
    </lineage>
</organism>
<dbReference type="AlphaFoldDB" id="A0A061EEH7"/>
<reference evidence="1 2" key="1">
    <citation type="journal article" date="2013" name="Genome Biol.">
        <title>The genome sequence of the most widely cultivated cacao type and its use to identify candidate genes regulating pod color.</title>
        <authorList>
            <person name="Motamayor J.C."/>
            <person name="Mockaitis K."/>
            <person name="Schmutz J."/>
            <person name="Haiminen N."/>
            <person name="Iii D.L."/>
            <person name="Cornejo O."/>
            <person name="Findley S.D."/>
            <person name="Zheng P."/>
            <person name="Utro F."/>
            <person name="Royaert S."/>
            <person name="Saski C."/>
            <person name="Jenkins J."/>
            <person name="Podicheti R."/>
            <person name="Zhao M."/>
            <person name="Scheffler B.E."/>
            <person name="Stack J.C."/>
            <person name="Feltus F.A."/>
            <person name="Mustiga G.M."/>
            <person name="Amores F."/>
            <person name="Phillips W."/>
            <person name="Marelli J.P."/>
            <person name="May G.D."/>
            <person name="Shapiro H."/>
            <person name="Ma J."/>
            <person name="Bustamante C.D."/>
            <person name="Schnell R.J."/>
            <person name="Main D."/>
            <person name="Gilbert D."/>
            <person name="Parida L."/>
            <person name="Kuhn D.N."/>
        </authorList>
    </citation>
    <scope>NUCLEOTIDE SEQUENCE [LARGE SCALE GENOMIC DNA]</scope>
    <source>
        <strain evidence="2">cv. Matina 1-6</strain>
    </source>
</reference>
<name>A0A061EEH7_THECC</name>
<dbReference type="InParanoid" id="A0A061EEH7"/>
<gene>
    <name evidence="1" type="ORF">TCM_017200</name>
</gene>
<evidence type="ECO:0000313" key="1">
    <source>
        <dbReference type="EMBL" id="EOY02807.1"/>
    </source>
</evidence>
<sequence>MEYLLKTSDCKLLLFIFRPRTSSCRRRQPQLKTPSRILCCFRGGSIVRTTIDRYKKACADASNPGSVAEANTQLTI</sequence>
<accession>A0A061EEH7</accession>
<keyword evidence="2" id="KW-1185">Reference proteome</keyword>
<proteinExistence type="predicted"/>
<dbReference type="Gramene" id="EOY02807">
    <property type="protein sequence ID" value="EOY02807"/>
    <property type="gene ID" value="TCM_017200"/>
</dbReference>
<dbReference type="EMBL" id="CM001882">
    <property type="protein sequence ID" value="EOY02807.1"/>
    <property type="molecule type" value="Genomic_DNA"/>
</dbReference>
<dbReference type="Proteomes" id="UP000026915">
    <property type="component" value="Chromosome 4"/>
</dbReference>
<dbReference type="HOGENOM" id="CLU_2659485_0_0_1"/>
<protein>
    <submittedName>
        <fullName evidence="1">Uncharacterized protein</fullName>
    </submittedName>
</protein>
<evidence type="ECO:0000313" key="2">
    <source>
        <dbReference type="Proteomes" id="UP000026915"/>
    </source>
</evidence>